<dbReference type="Pfam" id="PF09858">
    <property type="entry name" value="DUF2085"/>
    <property type="match status" value="1"/>
</dbReference>
<feature type="transmembrane region" description="Helical" evidence="1">
    <location>
        <begin position="116"/>
        <end position="134"/>
    </location>
</feature>
<comment type="caution">
    <text evidence="2">The sequence shown here is derived from an EMBL/GenBank/DDBJ whole genome shotgun (WGS) entry which is preliminary data.</text>
</comment>
<proteinExistence type="predicted"/>
<keyword evidence="1" id="KW-0472">Membrane</keyword>
<feature type="transmembrane region" description="Helical" evidence="1">
    <location>
        <begin position="14"/>
        <end position="33"/>
    </location>
</feature>
<protein>
    <recommendedName>
        <fullName evidence="4">DUF2085 domain-containing protein</fullName>
    </recommendedName>
</protein>
<dbReference type="RefSeq" id="WP_400256440.1">
    <property type="nucleotide sequence ID" value="NZ_CAYAYE010000024.1"/>
</dbReference>
<evidence type="ECO:0008006" key="4">
    <source>
        <dbReference type="Google" id="ProtNLM"/>
    </source>
</evidence>
<feature type="transmembrane region" description="Helical" evidence="1">
    <location>
        <begin position="146"/>
        <end position="164"/>
    </location>
</feature>
<evidence type="ECO:0000313" key="2">
    <source>
        <dbReference type="EMBL" id="TQS83505.1"/>
    </source>
</evidence>
<organism evidence="2 3">
    <name type="scientific">Candidatus Methanomassiliicoccus intestinalis</name>
    <dbReference type="NCBI Taxonomy" id="1406512"/>
    <lineage>
        <taxon>Archaea</taxon>
        <taxon>Methanobacteriati</taxon>
        <taxon>Thermoplasmatota</taxon>
        <taxon>Thermoplasmata</taxon>
        <taxon>Methanomassiliicoccales</taxon>
        <taxon>Methanomassiliicoccaceae</taxon>
        <taxon>Methanomassiliicoccus</taxon>
    </lineage>
</organism>
<feature type="transmembrane region" description="Helical" evidence="1">
    <location>
        <begin position="94"/>
        <end position="111"/>
    </location>
</feature>
<reference evidence="2" key="1">
    <citation type="submission" date="2016-03" db="EMBL/GenBank/DDBJ databases">
        <authorList>
            <person name="Borrel G."/>
            <person name="Mccann A."/>
            <person name="O'Toole P.W."/>
        </authorList>
    </citation>
    <scope>NUCLEOTIDE SEQUENCE</scope>
    <source>
        <strain evidence="2">183</strain>
    </source>
</reference>
<dbReference type="Proteomes" id="UP000752814">
    <property type="component" value="Unassembled WGS sequence"/>
</dbReference>
<keyword evidence="1" id="KW-1133">Transmembrane helix</keyword>
<evidence type="ECO:0000313" key="3">
    <source>
        <dbReference type="Proteomes" id="UP000752814"/>
    </source>
</evidence>
<dbReference type="EMBL" id="LVVT01000010">
    <property type="protein sequence ID" value="TQS83505.1"/>
    <property type="molecule type" value="Genomic_DNA"/>
</dbReference>
<keyword evidence="1" id="KW-0812">Transmembrane</keyword>
<sequence>MPKAFDYVKRTKKILAVIFIVWLALVFIAPATLPSGSVDNLDGSAGNMDNMDVISEMNPLAAVMYILGDANCHQMTSNSLYINGNEMPFCIRDTGIFIGLVIGSLISLFAAPRFRWVVLAVLILPILIDGGAQMVSDYVSFNQLRLVTGVLCGIGVTYFLGYLAESAVKK</sequence>
<gene>
    <name evidence="2" type="ORF">A3207_07890</name>
</gene>
<dbReference type="AlphaFoldDB" id="A0A8J8PDQ4"/>
<evidence type="ECO:0000256" key="1">
    <source>
        <dbReference type="SAM" id="Phobius"/>
    </source>
</evidence>
<dbReference type="InterPro" id="IPR019206">
    <property type="entry name" value="DUF2085_TM"/>
</dbReference>
<accession>A0A8J8PDQ4</accession>
<name>A0A8J8PDQ4_9ARCH</name>